<dbReference type="InterPro" id="IPR032867">
    <property type="entry name" value="DYW_dom"/>
</dbReference>
<dbReference type="InterPro" id="IPR028299">
    <property type="entry name" value="ClpA/B_CS2"/>
</dbReference>
<comment type="caution">
    <text evidence="6">The sequence shown here is derived from an EMBL/GenBank/DDBJ whole genome shotgun (WGS) entry which is preliminary data.</text>
</comment>
<evidence type="ECO:0000256" key="2">
    <source>
        <dbReference type="ARBA" id="ARBA00022737"/>
    </source>
</evidence>
<evidence type="ECO:0000259" key="5">
    <source>
        <dbReference type="SMART" id="SM00382"/>
    </source>
</evidence>
<dbReference type="Pfam" id="PF00004">
    <property type="entry name" value="AAA"/>
    <property type="match status" value="1"/>
</dbReference>
<keyword evidence="2" id="KW-0677">Repeat</keyword>
<dbReference type="InterPro" id="IPR046960">
    <property type="entry name" value="PPR_At4g14850-like_plant"/>
</dbReference>
<protein>
    <submittedName>
        <fullName evidence="6">Pentatricopeptide repeat (PPR) superfamily protein</fullName>
    </submittedName>
</protein>
<dbReference type="FunFam" id="1.25.40.10:FF:000031">
    <property type="entry name" value="Pentatricopeptide repeat-containing protein mitochondrial"/>
    <property type="match status" value="1"/>
</dbReference>
<dbReference type="InterPro" id="IPR001270">
    <property type="entry name" value="ClpA/B"/>
</dbReference>
<gene>
    <name evidence="6" type="ORF">Acr_00g0033670</name>
</gene>
<feature type="repeat" description="PPR" evidence="4">
    <location>
        <begin position="351"/>
        <end position="385"/>
    </location>
</feature>
<dbReference type="PRINTS" id="PR00300">
    <property type="entry name" value="CLPPROTEASEA"/>
</dbReference>
<comment type="similarity">
    <text evidence="1">Belongs to the PPR family. PCMP-H subfamily.</text>
</comment>
<keyword evidence="7" id="KW-1185">Reference proteome</keyword>
<dbReference type="GO" id="GO:0009451">
    <property type="term" value="P:RNA modification"/>
    <property type="evidence" value="ECO:0007669"/>
    <property type="project" value="InterPro"/>
</dbReference>
<dbReference type="GO" id="GO:0003723">
    <property type="term" value="F:RNA binding"/>
    <property type="evidence" value="ECO:0007669"/>
    <property type="project" value="InterPro"/>
</dbReference>
<dbReference type="GO" id="GO:0008270">
    <property type="term" value="F:zinc ion binding"/>
    <property type="evidence" value="ECO:0007669"/>
    <property type="project" value="InterPro"/>
</dbReference>
<reference evidence="7" key="1">
    <citation type="submission" date="2019-07" db="EMBL/GenBank/DDBJ databases">
        <title>De Novo Assembly of kiwifruit Actinidia rufa.</title>
        <authorList>
            <person name="Sugita-Konishi S."/>
            <person name="Sato K."/>
            <person name="Mori E."/>
            <person name="Abe Y."/>
            <person name="Kisaki G."/>
            <person name="Hamano K."/>
            <person name="Suezawa K."/>
            <person name="Otani M."/>
            <person name="Fukuda T."/>
            <person name="Manabe T."/>
            <person name="Gomi K."/>
            <person name="Tabuchi M."/>
            <person name="Akimitsu K."/>
            <person name="Kataoka I."/>
        </authorList>
    </citation>
    <scope>NUCLEOTIDE SEQUENCE [LARGE SCALE GENOMIC DNA]</scope>
    <source>
        <strain evidence="7">cv. Fuchu</strain>
    </source>
</reference>
<dbReference type="FunFam" id="1.25.40.10:FF:000227">
    <property type="entry name" value="Pentatricopeptide repeat-containing protein At3g13880"/>
    <property type="match status" value="1"/>
</dbReference>
<dbReference type="Pfam" id="PF01535">
    <property type="entry name" value="PPR"/>
    <property type="match status" value="7"/>
</dbReference>
<feature type="repeat" description="PPR" evidence="4">
    <location>
        <begin position="84"/>
        <end position="118"/>
    </location>
</feature>
<evidence type="ECO:0000256" key="4">
    <source>
        <dbReference type="PROSITE-ProRule" id="PRU00708"/>
    </source>
</evidence>
<evidence type="ECO:0000313" key="6">
    <source>
        <dbReference type="EMBL" id="GFS34375.1"/>
    </source>
</evidence>
<keyword evidence="3" id="KW-0143">Chaperone</keyword>
<dbReference type="SMART" id="SM00382">
    <property type="entry name" value="AAA"/>
    <property type="match status" value="2"/>
</dbReference>
<dbReference type="Pfam" id="PF13041">
    <property type="entry name" value="PPR_2"/>
    <property type="match status" value="2"/>
</dbReference>
<dbReference type="Pfam" id="PF20431">
    <property type="entry name" value="E_motif"/>
    <property type="match status" value="1"/>
</dbReference>
<organism evidence="6 7">
    <name type="scientific">Actinidia rufa</name>
    <dbReference type="NCBI Taxonomy" id="165716"/>
    <lineage>
        <taxon>Eukaryota</taxon>
        <taxon>Viridiplantae</taxon>
        <taxon>Streptophyta</taxon>
        <taxon>Embryophyta</taxon>
        <taxon>Tracheophyta</taxon>
        <taxon>Spermatophyta</taxon>
        <taxon>Magnoliopsida</taxon>
        <taxon>eudicotyledons</taxon>
        <taxon>Gunneridae</taxon>
        <taxon>Pentapetalae</taxon>
        <taxon>asterids</taxon>
        <taxon>Ericales</taxon>
        <taxon>Actinidiaceae</taxon>
        <taxon>Actinidia</taxon>
    </lineage>
</organism>
<dbReference type="PROSITE" id="PS00871">
    <property type="entry name" value="CLPAB_2"/>
    <property type="match status" value="1"/>
</dbReference>
<evidence type="ECO:0000256" key="3">
    <source>
        <dbReference type="ARBA" id="ARBA00023186"/>
    </source>
</evidence>
<sequence length="1090" mass="122221">MSKVTAAQLSVRNLVDARMVKTGFHSNFHLHRLLRRGDFSLAPNLFDQMPHTNLVSTNMLISSYVKSGHLSKARELFDLMVDRTAVTWTIMMGAYSHHNQPYPAFKLYADMRRWGTNPDYVTFATLLSGCDDSVTGKQVVQVHADIVKLGFDSTLIVCNSLVDSYCKCRRLDLAFALFKDMRAKDSVTFNALITGIGLNDMALGQQIHSFVVKTNCVWNVFVGNALLDFYSKHDSLYNARQLFDEMPELDGVSYNVIITGYAWDGQFKESLHLFHKLQLTGFDRRQYPFATMLSIAANTLNFEMGRQVHSQAIVTTADSEALVGNSLVDMYAKCGRFEEANMVFANLAHRNSVPWTAMISAYVQKGLHEEGLNLFNDMHRADEKQFHSFIIRSGFMSNVFSGSALLDMYAKCGSIKDAIQTFQEMPDRNIVSWNALISAYAQDGDGEATLRSFKQMVQSDLQPDSVSFLSVLTACSHRGLVEEGLQFFHSMTQIYKIVPKREHYASVVDVLCRSGRFNEAEKLMAQMPFEPDEIMWSSVLNSCRIHRNQEFAKRAAEQLFNMDKLRDAGSYVTMSNIYAAAGQWENVGRVKKAMRDRGVKKVPAYSWVDIKHKIHIFSANDRTHQQMEEILAKIEMLTQQMEEEGYKADLSCALHNVDKELKVESLKYHSERLAIAFALISTPEGSPILVMKNLRACTDCHAAVKVISKIVGREITVRDSSRFHHFRDGLCSCGDYCFQFTDSSTVAAVSEILVVQQIEKLEQQPFSTETLDKYGSDLTKMAKETLKGTEYINSNHGCFLHWSGQIESRNREEARDRVHIGDPGVGKTVIAEGLAQRISYALVPPKLCGKKVFSIDMGGLIAGASNHGEFEERLLKVVDEVKQSKGAIILFIDEVHTLIGAGAGAGGQALDTSNILKPALARGEVKKSIRLLKMEEPLNKLIIGQDEAVSRAILQARGGLRDPNRPIVSFLFAGPTGVGKTELAKLLAVEYFGFKEAMVRLDKSEFMEKHTVSKLFGSPPGYVGHDDGGQLTEAIDCRPHNVVLFDEIEKAHQDVFNALFQILDDGRLKNQVAEELKKVSRPEFLNRFNK</sequence>
<dbReference type="Pfam" id="PF07724">
    <property type="entry name" value="AAA_2"/>
    <property type="match status" value="1"/>
</dbReference>
<feature type="domain" description="AAA+ ATPase" evidence="5">
    <location>
        <begin position="966"/>
        <end position="1083"/>
    </location>
</feature>
<dbReference type="InterPro" id="IPR003959">
    <property type="entry name" value="ATPase_AAA_core"/>
</dbReference>
<dbReference type="NCBIfam" id="TIGR00756">
    <property type="entry name" value="PPR"/>
    <property type="match status" value="7"/>
</dbReference>
<evidence type="ECO:0000256" key="1">
    <source>
        <dbReference type="ARBA" id="ARBA00006643"/>
    </source>
</evidence>
<dbReference type="Gene3D" id="3.40.50.300">
    <property type="entry name" value="P-loop containing nucleotide triphosphate hydrolases"/>
    <property type="match status" value="2"/>
</dbReference>
<feature type="repeat" description="PPR" evidence="4">
    <location>
        <begin position="398"/>
        <end position="428"/>
    </location>
</feature>
<dbReference type="GO" id="GO:0016887">
    <property type="term" value="F:ATP hydrolysis activity"/>
    <property type="evidence" value="ECO:0007669"/>
    <property type="project" value="InterPro"/>
</dbReference>
<dbReference type="CDD" id="cd19499">
    <property type="entry name" value="RecA-like_ClpB_Hsp104-like"/>
    <property type="match status" value="1"/>
</dbReference>
<dbReference type="InterPro" id="IPR002885">
    <property type="entry name" value="PPR_rpt"/>
</dbReference>
<dbReference type="AlphaFoldDB" id="A0A7J0DG75"/>
<accession>A0A7J0DG75</accession>
<dbReference type="OrthoDB" id="1882346at2759"/>
<dbReference type="PROSITE" id="PS51375">
    <property type="entry name" value="PPR"/>
    <property type="match status" value="7"/>
</dbReference>
<dbReference type="CDD" id="cd00009">
    <property type="entry name" value="AAA"/>
    <property type="match status" value="1"/>
</dbReference>
<dbReference type="SUPFAM" id="SSF52540">
    <property type="entry name" value="P-loop containing nucleoside triphosphate hydrolases"/>
    <property type="match status" value="2"/>
</dbReference>
<name>A0A7J0DG75_9ERIC</name>
<dbReference type="Gene3D" id="1.25.40.10">
    <property type="entry name" value="Tetratricopeptide repeat domain"/>
    <property type="match status" value="5"/>
</dbReference>
<feature type="repeat" description="PPR" evidence="4">
    <location>
        <begin position="154"/>
        <end position="188"/>
    </location>
</feature>
<dbReference type="Pfam" id="PF14432">
    <property type="entry name" value="DYW_deaminase"/>
    <property type="match status" value="1"/>
</dbReference>
<dbReference type="PANTHER" id="PTHR47926">
    <property type="entry name" value="PENTATRICOPEPTIDE REPEAT-CONTAINING PROTEIN"/>
    <property type="match status" value="1"/>
</dbReference>
<dbReference type="InterPro" id="IPR027417">
    <property type="entry name" value="P-loop_NTPase"/>
</dbReference>
<evidence type="ECO:0000313" key="7">
    <source>
        <dbReference type="Proteomes" id="UP000585474"/>
    </source>
</evidence>
<dbReference type="FunFam" id="1.25.40.10:FF:001404">
    <property type="entry name" value="Putative pentatricopeptide repeat-containing protein"/>
    <property type="match status" value="1"/>
</dbReference>
<dbReference type="InterPro" id="IPR046848">
    <property type="entry name" value="E_motif"/>
</dbReference>
<dbReference type="FunFam" id="1.25.40.10:FF:000958">
    <property type="entry name" value="Pentatricopeptide repeat-containing protein At4g39530"/>
    <property type="match status" value="1"/>
</dbReference>
<dbReference type="InterPro" id="IPR003593">
    <property type="entry name" value="AAA+_ATPase"/>
</dbReference>
<dbReference type="GO" id="GO:0005524">
    <property type="term" value="F:ATP binding"/>
    <property type="evidence" value="ECO:0007669"/>
    <property type="project" value="InterPro"/>
</dbReference>
<dbReference type="InterPro" id="IPR011990">
    <property type="entry name" value="TPR-like_helical_dom_sf"/>
</dbReference>
<dbReference type="Proteomes" id="UP000585474">
    <property type="component" value="Unassembled WGS sequence"/>
</dbReference>
<proteinExistence type="inferred from homology"/>
<feature type="domain" description="AAA+ ATPase" evidence="5">
    <location>
        <begin position="816"/>
        <end position="935"/>
    </location>
</feature>
<dbReference type="EMBL" id="BJWL01000211">
    <property type="protein sequence ID" value="GFS34375.1"/>
    <property type="molecule type" value="Genomic_DNA"/>
</dbReference>
<feature type="repeat" description="PPR" evidence="4">
    <location>
        <begin position="53"/>
        <end position="83"/>
    </location>
</feature>
<feature type="repeat" description="PPR" evidence="4">
    <location>
        <begin position="429"/>
        <end position="463"/>
    </location>
</feature>
<feature type="repeat" description="PPR" evidence="4">
    <location>
        <begin position="250"/>
        <end position="284"/>
    </location>
</feature>